<evidence type="ECO:0000256" key="2">
    <source>
        <dbReference type="ARBA" id="ARBA00023052"/>
    </source>
</evidence>
<proteinExistence type="inferred from homology"/>
<dbReference type="Pfam" id="PF02776">
    <property type="entry name" value="TPP_enzyme_N"/>
    <property type="match status" value="1"/>
</dbReference>
<dbReference type="SUPFAM" id="SSF52467">
    <property type="entry name" value="DHS-like NAD/FAD-binding domain"/>
    <property type="match status" value="1"/>
</dbReference>
<reference evidence="5" key="1">
    <citation type="submission" date="2010-04" db="EMBL/GenBank/DDBJ databases">
        <title>Complete sequence of Methanocaldococcus infernus ME.</title>
        <authorList>
            <consortium name="US DOE Joint Genome Institute"/>
            <person name="Lucas S."/>
            <person name="Copeland A."/>
            <person name="Lapidus A."/>
            <person name="Cheng J.-F."/>
            <person name="Bruce D."/>
            <person name="Goodwin L."/>
            <person name="Pitluck S."/>
            <person name="Munk A.C."/>
            <person name="Detter J.C."/>
            <person name="Han C."/>
            <person name="Tapia R."/>
            <person name="Land M."/>
            <person name="Hauser L."/>
            <person name="Kyrpides N."/>
            <person name="Mikhailova N."/>
            <person name="Sieprawska-Lupa M."/>
            <person name="Whitman W.B."/>
            <person name="Woyke T."/>
        </authorList>
    </citation>
    <scope>NUCLEOTIDE SEQUENCE [LARGE SCALE GENOMIC DNA]</scope>
    <source>
        <strain evidence="5">ME</strain>
    </source>
</reference>
<dbReference type="STRING" id="573063.Metin_0113"/>
<evidence type="ECO:0000259" key="3">
    <source>
        <dbReference type="Pfam" id="PF02775"/>
    </source>
</evidence>
<dbReference type="Pfam" id="PF02775">
    <property type="entry name" value="TPP_enzyme_C"/>
    <property type="match status" value="1"/>
</dbReference>
<evidence type="ECO:0000313" key="5">
    <source>
        <dbReference type="EMBL" id="ADG12785.1"/>
    </source>
</evidence>
<dbReference type="InterPro" id="IPR029061">
    <property type="entry name" value="THDP-binding"/>
</dbReference>
<keyword evidence="6" id="KW-1185">Reference proteome</keyword>
<comment type="similarity">
    <text evidence="1">Belongs to the TPP enzyme family.</text>
</comment>
<keyword evidence="2" id="KW-0786">Thiamine pyrophosphate</keyword>
<dbReference type="GO" id="GO:0050660">
    <property type="term" value="F:flavin adenine dinucleotide binding"/>
    <property type="evidence" value="ECO:0007669"/>
    <property type="project" value="TreeGrafter"/>
</dbReference>
<evidence type="ECO:0000256" key="1">
    <source>
        <dbReference type="ARBA" id="ARBA00007812"/>
    </source>
</evidence>
<dbReference type="OrthoDB" id="6837at2157"/>
<evidence type="ECO:0000259" key="4">
    <source>
        <dbReference type="Pfam" id="PF02776"/>
    </source>
</evidence>
<dbReference type="AlphaFoldDB" id="D5VQD2"/>
<protein>
    <submittedName>
        <fullName evidence="5">Thiamine pyrophosphate protein domain protein TPP-binding protein</fullName>
    </submittedName>
</protein>
<name>D5VQD2_METIM</name>
<feature type="domain" description="Thiamine pyrophosphate enzyme TPP-binding" evidence="3">
    <location>
        <begin position="328"/>
        <end position="464"/>
    </location>
</feature>
<dbReference type="EMBL" id="CP002009">
    <property type="protein sequence ID" value="ADG12785.1"/>
    <property type="molecule type" value="Genomic_DNA"/>
</dbReference>
<dbReference type="GO" id="GO:0009099">
    <property type="term" value="P:L-valine biosynthetic process"/>
    <property type="evidence" value="ECO:0007669"/>
    <property type="project" value="TreeGrafter"/>
</dbReference>
<dbReference type="GO" id="GO:0003984">
    <property type="term" value="F:acetolactate synthase activity"/>
    <property type="evidence" value="ECO:0007669"/>
    <property type="project" value="TreeGrafter"/>
</dbReference>
<dbReference type="eggNOG" id="arCOG02000">
    <property type="taxonomic scope" value="Archaea"/>
</dbReference>
<dbReference type="HOGENOM" id="CLU_013748_3_1_2"/>
<sequence>MVVELRFYEYITNFLEERVRTLFSYPGEQIYKLFEEINNSKIKNIVAADERGAGFMADGYARISNYFSVCLATAGPGGCNLTTPLATAYKDSSSVLAITGRPTRKYIGENYFQELNLDFLNFHKGFFVNEPKTSYLEKSLSLLEYKKPVHLNIPSDVLEEEVCEVQYTEEREEREFKEVEGDLLLVGQGIYGTLTYKEILKINKLLSKFPVATTFPARGVVKEEENIGLVGRRGDIESLKKAKKIINLGASLSYNTYVESLREELLKKTINLDIQRINYSELKNLIKNLNIDFSYDIKKRTFKAKGDYSRKVEALINNLPEDSILVLDAGKHTVFTSLLKTCNIPKSIIASHSFGCMGFSLPGSIGVKFATEDFKIDREVVSISGDGGFIMNIQELKVVSQHNLKILFVVFENNKLANFCRIENPDFIKIAEAFGIEGYRVESLEEIEDYVKDYLKGNKPLILSIKVEDEDLPKPNT</sequence>
<evidence type="ECO:0000313" key="6">
    <source>
        <dbReference type="Proteomes" id="UP000002061"/>
    </source>
</evidence>
<organism evidence="5 6">
    <name type="scientific">Methanocaldococcus infernus (strain DSM 11812 / JCM 15783 / ME)</name>
    <dbReference type="NCBI Taxonomy" id="573063"/>
    <lineage>
        <taxon>Archaea</taxon>
        <taxon>Methanobacteriati</taxon>
        <taxon>Methanobacteriota</taxon>
        <taxon>Methanomada group</taxon>
        <taxon>Methanococci</taxon>
        <taxon>Methanococcales</taxon>
        <taxon>Methanocaldococcaceae</taxon>
        <taxon>Methanocaldococcus</taxon>
    </lineage>
</organism>
<gene>
    <name evidence="5" type="ordered locus">Metin_0113</name>
</gene>
<dbReference type="SUPFAM" id="SSF52518">
    <property type="entry name" value="Thiamin diphosphate-binding fold (THDP-binding)"/>
    <property type="match status" value="2"/>
</dbReference>
<dbReference type="InterPro" id="IPR029035">
    <property type="entry name" value="DHS-like_NAD/FAD-binding_dom"/>
</dbReference>
<accession>D5VQD2</accession>
<dbReference type="GeneID" id="9131112"/>
<dbReference type="CDD" id="cd07035">
    <property type="entry name" value="TPP_PYR_POX_like"/>
    <property type="match status" value="1"/>
</dbReference>
<dbReference type="GO" id="GO:0044272">
    <property type="term" value="P:sulfur compound biosynthetic process"/>
    <property type="evidence" value="ECO:0007669"/>
    <property type="project" value="UniProtKB-ARBA"/>
</dbReference>
<dbReference type="RefSeq" id="WP_013099531.1">
    <property type="nucleotide sequence ID" value="NC_014122.1"/>
</dbReference>
<dbReference type="PANTHER" id="PTHR18968">
    <property type="entry name" value="THIAMINE PYROPHOSPHATE ENZYMES"/>
    <property type="match status" value="1"/>
</dbReference>
<dbReference type="InterPro" id="IPR011766">
    <property type="entry name" value="TPP_enzyme_TPP-bd"/>
</dbReference>
<dbReference type="KEGG" id="mif:Metin_0113"/>
<dbReference type="GO" id="GO:0005948">
    <property type="term" value="C:acetolactate synthase complex"/>
    <property type="evidence" value="ECO:0007669"/>
    <property type="project" value="TreeGrafter"/>
</dbReference>
<feature type="domain" description="Thiamine pyrophosphate enzyme N-terminal TPP-binding" evidence="4">
    <location>
        <begin position="8"/>
        <end position="115"/>
    </location>
</feature>
<dbReference type="Gene3D" id="3.40.50.970">
    <property type="match status" value="2"/>
</dbReference>
<dbReference type="PANTHER" id="PTHR18968:SF13">
    <property type="entry name" value="ACETOLACTATE SYNTHASE CATALYTIC SUBUNIT, MITOCHONDRIAL"/>
    <property type="match status" value="1"/>
</dbReference>
<dbReference type="GO" id="GO:0030976">
    <property type="term" value="F:thiamine pyrophosphate binding"/>
    <property type="evidence" value="ECO:0007669"/>
    <property type="project" value="InterPro"/>
</dbReference>
<dbReference type="Gene3D" id="3.40.50.1220">
    <property type="entry name" value="TPP-binding domain"/>
    <property type="match status" value="1"/>
</dbReference>
<dbReference type="InterPro" id="IPR045229">
    <property type="entry name" value="TPP_enz"/>
</dbReference>
<dbReference type="GO" id="GO:0009097">
    <property type="term" value="P:isoleucine biosynthetic process"/>
    <property type="evidence" value="ECO:0007669"/>
    <property type="project" value="TreeGrafter"/>
</dbReference>
<dbReference type="Proteomes" id="UP000002061">
    <property type="component" value="Chromosome"/>
</dbReference>
<dbReference type="InterPro" id="IPR012001">
    <property type="entry name" value="Thiamin_PyroP_enz_TPP-bd_dom"/>
</dbReference>